<protein>
    <recommendedName>
        <fullName evidence="1">Arm DNA-binding domain-containing protein</fullName>
    </recommendedName>
</protein>
<dbReference type="EMBL" id="FONS01000001">
    <property type="protein sequence ID" value="SFE33935.1"/>
    <property type="molecule type" value="Genomic_DNA"/>
</dbReference>
<dbReference type="InterPro" id="IPR035386">
    <property type="entry name" value="Arm-DNA-bind_5"/>
</dbReference>
<dbReference type="AlphaFoldDB" id="A0A1I1ZQH7"/>
<gene>
    <name evidence="2" type="ORF">SAMN03003324_00135</name>
</gene>
<feature type="domain" description="Arm DNA-binding" evidence="1">
    <location>
        <begin position="12"/>
        <end position="93"/>
    </location>
</feature>
<accession>A0A1I1ZQH7</accession>
<organism evidence="2 3">
    <name type="scientific">Pedobacter antarcticus</name>
    <dbReference type="NCBI Taxonomy" id="34086"/>
    <lineage>
        <taxon>Bacteria</taxon>
        <taxon>Pseudomonadati</taxon>
        <taxon>Bacteroidota</taxon>
        <taxon>Sphingobacteriia</taxon>
        <taxon>Sphingobacteriales</taxon>
        <taxon>Sphingobacteriaceae</taxon>
        <taxon>Pedobacter</taxon>
    </lineage>
</organism>
<evidence type="ECO:0000259" key="1">
    <source>
        <dbReference type="Pfam" id="PF17293"/>
    </source>
</evidence>
<proteinExistence type="predicted"/>
<dbReference type="Proteomes" id="UP000183129">
    <property type="component" value="Unassembled WGS sequence"/>
</dbReference>
<dbReference type="Pfam" id="PF17293">
    <property type="entry name" value="Arm-DNA-bind_5"/>
    <property type="match status" value="1"/>
</dbReference>
<sequence length="100" mass="11392">MKSNQTLKILFWHRKSKADSKGFAPIICRISIDGKDAEFSTSQKVHLSEWDVKTKKVIGSINLKKINSALNHIESSLEINFTVLKTKFDDVTPIMLKNVF</sequence>
<dbReference type="RefSeq" id="WP_051759483.1">
    <property type="nucleotide sequence ID" value="NZ_FONS01000001.1"/>
</dbReference>
<evidence type="ECO:0000313" key="3">
    <source>
        <dbReference type="Proteomes" id="UP000183129"/>
    </source>
</evidence>
<evidence type="ECO:0000313" key="2">
    <source>
        <dbReference type="EMBL" id="SFE33935.1"/>
    </source>
</evidence>
<reference evidence="2 3" key="1">
    <citation type="submission" date="2016-10" db="EMBL/GenBank/DDBJ databases">
        <authorList>
            <person name="de Groot N.N."/>
        </authorList>
    </citation>
    <scope>NUCLEOTIDE SEQUENCE [LARGE SCALE GENOMIC DNA]</scope>
    <source>
        <strain evidence="2 3">ATCC 51969</strain>
    </source>
</reference>
<name>A0A1I1ZQH7_9SPHI</name>